<evidence type="ECO:0000256" key="3">
    <source>
        <dbReference type="ARBA" id="ARBA00023002"/>
    </source>
</evidence>
<dbReference type="GO" id="GO:0016491">
    <property type="term" value="F:oxidoreductase activity"/>
    <property type="evidence" value="ECO:0007669"/>
    <property type="project" value="UniProtKB-KW"/>
</dbReference>
<feature type="domain" description="Rieske" evidence="7">
    <location>
        <begin position="87"/>
        <end position="173"/>
    </location>
</feature>
<dbReference type="HOGENOM" id="CLU_026244_1_3_1"/>
<gene>
    <name evidence="8" type="ORF">Pc20g13110</name>
    <name evidence="8" type="ORF">PCH_Pc20g13110</name>
</gene>
<keyword evidence="1" id="KW-0001">2Fe-2S</keyword>
<proteinExistence type="predicted"/>
<dbReference type="Gene3D" id="2.102.10.10">
    <property type="entry name" value="Rieske [2Fe-2S] iron-sulphur domain"/>
    <property type="match status" value="1"/>
</dbReference>
<protein>
    <submittedName>
        <fullName evidence="8">Pc20g13110 protein</fullName>
    </submittedName>
</protein>
<dbReference type="OrthoDB" id="426882at2759"/>
<dbReference type="InterPro" id="IPR001663">
    <property type="entry name" value="Rng_hydr_dOase-A"/>
</dbReference>
<dbReference type="InterPro" id="IPR015881">
    <property type="entry name" value="ARHD_Rieske_2Fe_2S"/>
</dbReference>
<evidence type="ECO:0000256" key="6">
    <source>
        <dbReference type="SAM" id="Phobius"/>
    </source>
</evidence>
<dbReference type="OMA" id="FNWKVGA"/>
<name>B6HGP9_PENRW</name>
<dbReference type="GO" id="GO:0051537">
    <property type="term" value="F:2 iron, 2 sulfur cluster binding"/>
    <property type="evidence" value="ECO:0007669"/>
    <property type="project" value="UniProtKB-KW"/>
</dbReference>
<dbReference type="CDD" id="cd03469">
    <property type="entry name" value="Rieske_RO_Alpha_N"/>
    <property type="match status" value="1"/>
</dbReference>
<keyword evidence="9" id="KW-1185">Reference proteome</keyword>
<sequence>MESTDAHFLTSPASTLVALVTIIFLLHGTWPHLFQPKANKVTESIPITSPNDPDLAVSKEPEIPEGWWNGREVFELERRALFSQTWLYLAHCSQFQKSGSYQSFDVAGFPVFLIRGKDDKIRAFHNVCRHRAYTITRKETGASTILGCRYHGWSYDTTGRLVKAPQFDDVPGFDKSQNSLFEVHTYTTDQGMIFVNLSSGEPAAFGIEVVSSLSGFARMAGLEAKSTWVAGQTLLGDFNWKVGARARHLDVYTSELHRRMSELSGPSTVMKLVRSIVRRSTREEYSLFPTTLIYSFQNADLCLSLSFFPASESTTNIRFDLFASSVINEPEIQRMSEVLKSVTKNLIGEIELEYQYILTKQGYIAQVWFLHLNFISSASFHQADTRRILSRLQEHTKLERIEGGHILPAMHKPNGSTLFQKADQQVCKELDCVGGGSQNSSKNGTSPNALDW</sequence>
<keyword evidence="2" id="KW-0479">Metal-binding</keyword>
<dbReference type="EMBL" id="AM920435">
    <property type="protein sequence ID" value="CAP86640.1"/>
    <property type="molecule type" value="Genomic_DNA"/>
</dbReference>
<feature type="transmembrane region" description="Helical" evidence="6">
    <location>
        <begin position="6"/>
        <end position="26"/>
    </location>
</feature>
<dbReference type="GO" id="GO:0005506">
    <property type="term" value="F:iron ion binding"/>
    <property type="evidence" value="ECO:0007669"/>
    <property type="project" value="InterPro"/>
</dbReference>
<dbReference type="PROSITE" id="PS00570">
    <property type="entry name" value="RING_HYDROXYL_ALPHA"/>
    <property type="match status" value="1"/>
</dbReference>
<accession>B6HGP9</accession>
<dbReference type="SUPFAM" id="SSF50022">
    <property type="entry name" value="ISP domain"/>
    <property type="match status" value="1"/>
</dbReference>
<dbReference type="PANTHER" id="PTHR43756">
    <property type="entry name" value="CHOLINE MONOOXYGENASE, CHLOROPLASTIC"/>
    <property type="match status" value="1"/>
</dbReference>
<dbReference type="Proteomes" id="UP000000724">
    <property type="component" value="Contig Pc00c20"/>
</dbReference>
<dbReference type="AlphaFoldDB" id="B6HGP9"/>
<evidence type="ECO:0000256" key="1">
    <source>
        <dbReference type="ARBA" id="ARBA00022714"/>
    </source>
</evidence>
<dbReference type="PROSITE" id="PS51296">
    <property type="entry name" value="RIESKE"/>
    <property type="match status" value="1"/>
</dbReference>
<keyword evidence="6" id="KW-0472">Membrane</keyword>
<evidence type="ECO:0000256" key="5">
    <source>
        <dbReference type="ARBA" id="ARBA00023014"/>
    </source>
</evidence>
<evidence type="ECO:0000259" key="7">
    <source>
        <dbReference type="PROSITE" id="PS51296"/>
    </source>
</evidence>
<dbReference type="Pfam" id="PF00355">
    <property type="entry name" value="Rieske"/>
    <property type="match status" value="1"/>
</dbReference>
<keyword evidence="4" id="KW-0408">Iron</keyword>
<dbReference type="eggNOG" id="ENOG502QQJW">
    <property type="taxonomic scope" value="Eukaryota"/>
</dbReference>
<dbReference type="PRINTS" id="PR00090">
    <property type="entry name" value="RNGDIOXGNASE"/>
</dbReference>
<dbReference type="BioCyc" id="PCHR:PC20G13110-MONOMER"/>
<dbReference type="PANTHER" id="PTHR43756:SF6">
    <property type="entry name" value="CLUSTER-BINDING PROTEIN, PUTATIVE (AFU_ORTHOLOGUE AFUA_6G03920)-RELATED"/>
    <property type="match status" value="1"/>
</dbReference>
<dbReference type="InterPro" id="IPR036922">
    <property type="entry name" value="Rieske_2Fe-2S_sf"/>
</dbReference>
<keyword evidence="5" id="KW-0411">Iron-sulfur</keyword>
<organism evidence="8 9">
    <name type="scientific">Penicillium rubens (strain ATCC 28089 / DSM 1075 / NRRL 1951 / Wisconsin 54-1255)</name>
    <name type="common">Penicillium chrysogenum</name>
    <dbReference type="NCBI Taxonomy" id="500485"/>
    <lineage>
        <taxon>Eukaryota</taxon>
        <taxon>Fungi</taxon>
        <taxon>Dikarya</taxon>
        <taxon>Ascomycota</taxon>
        <taxon>Pezizomycotina</taxon>
        <taxon>Eurotiomycetes</taxon>
        <taxon>Eurotiomycetidae</taxon>
        <taxon>Eurotiales</taxon>
        <taxon>Aspergillaceae</taxon>
        <taxon>Penicillium</taxon>
        <taxon>Penicillium chrysogenum species complex</taxon>
    </lineage>
</organism>
<reference evidence="8 9" key="1">
    <citation type="journal article" date="2008" name="Nat. Biotechnol.">
        <title>Genome sequencing and analysis of the filamentous fungus Penicillium chrysogenum.</title>
        <authorList>
            <person name="van den Berg M.A."/>
            <person name="Albang R."/>
            <person name="Albermann K."/>
            <person name="Badger J.H."/>
            <person name="Daran J.-M."/>
            <person name="Driessen A.J.M."/>
            <person name="Garcia-Estrada C."/>
            <person name="Fedorova N.D."/>
            <person name="Harris D.M."/>
            <person name="Heijne W.H.M."/>
            <person name="Joardar V.S."/>
            <person name="Kiel J.A.K.W."/>
            <person name="Kovalchuk A."/>
            <person name="Martin J.F."/>
            <person name="Nierman W.C."/>
            <person name="Nijland J.G."/>
            <person name="Pronk J.T."/>
            <person name="Roubos J.A."/>
            <person name="van der Klei I.J."/>
            <person name="van Peij N.N.M.E."/>
            <person name="Veenhuis M."/>
            <person name="von Doehren H."/>
            <person name="Wagner C."/>
            <person name="Wortman J.R."/>
            <person name="Bovenberg R.A.L."/>
        </authorList>
    </citation>
    <scope>NUCLEOTIDE SEQUENCE [LARGE SCALE GENOMIC DNA]</scope>
    <source>
        <strain evidence="9">ATCC 28089 / DSM 1075 / NRRL 1951 / Wisconsin 54-1255</strain>
    </source>
</reference>
<evidence type="ECO:0000313" key="9">
    <source>
        <dbReference type="Proteomes" id="UP000000724"/>
    </source>
</evidence>
<dbReference type="InterPro" id="IPR017941">
    <property type="entry name" value="Rieske_2Fe-2S"/>
</dbReference>
<dbReference type="VEuPathDB" id="FungiDB:PCH_Pc20g13110"/>
<keyword evidence="6" id="KW-0812">Transmembrane</keyword>
<evidence type="ECO:0000256" key="4">
    <source>
        <dbReference type="ARBA" id="ARBA00023004"/>
    </source>
</evidence>
<keyword evidence="6" id="KW-1133">Transmembrane helix</keyword>
<evidence type="ECO:0000256" key="2">
    <source>
        <dbReference type="ARBA" id="ARBA00022723"/>
    </source>
</evidence>
<evidence type="ECO:0000313" key="8">
    <source>
        <dbReference type="EMBL" id="CAP86640.1"/>
    </source>
</evidence>
<keyword evidence="3" id="KW-0560">Oxidoreductase</keyword>